<evidence type="ECO:0000313" key="2">
    <source>
        <dbReference type="EMBL" id="CAE0097921.1"/>
    </source>
</evidence>
<name>A0A7S3ADK8_9EUKA</name>
<organism evidence="2">
    <name type="scientific">Haptolina ericina</name>
    <dbReference type="NCBI Taxonomy" id="156174"/>
    <lineage>
        <taxon>Eukaryota</taxon>
        <taxon>Haptista</taxon>
        <taxon>Haptophyta</taxon>
        <taxon>Prymnesiophyceae</taxon>
        <taxon>Prymnesiales</taxon>
        <taxon>Prymnesiaceae</taxon>
        <taxon>Haptolina</taxon>
    </lineage>
</organism>
<feature type="compositionally biased region" description="Basic and acidic residues" evidence="1">
    <location>
        <begin position="74"/>
        <end position="90"/>
    </location>
</feature>
<protein>
    <submittedName>
        <fullName evidence="2">Uncharacterized protein</fullName>
    </submittedName>
</protein>
<feature type="region of interest" description="Disordered" evidence="1">
    <location>
        <begin position="57"/>
        <end position="117"/>
    </location>
</feature>
<reference evidence="2" key="1">
    <citation type="submission" date="2021-01" db="EMBL/GenBank/DDBJ databases">
        <authorList>
            <person name="Corre E."/>
            <person name="Pelletier E."/>
            <person name="Niang G."/>
            <person name="Scheremetjew M."/>
            <person name="Finn R."/>
            <person name="Kale V."/>
            <person name="Holt S."/>
            <person name="Cochrane G."/>
            <person name="Meng A."/>
            <person name="Brown T."/>
            <person name="Cohen L."/>
        </authorList>
    </citation>
    <scope>NUCLEOTIDE SEQUENCE</scope>
    <source>
        <strain evidence="2">CCMP281</strain>
    </source>
</reference>
<sequence>MRKRAGRNTCNVPTHKIPPAVQSHKSDRSSTMLNTILLDQTLHLDRPPSRSAAARILVSPRAAAPSPRGCYSRGDSRGGPRGGADTERPKGILPPAPPTAQSRFSEHRGGVASRSAAPAVIGTRTRFIDVPFSSFREGWHLP</sequence>
<dbReference type="AlphaFoldDB" id="A0A7S3ADK8"/>
<accession>A0A7S3ADK8</accession>
<dbReference type="EMBL" id="HBHX01001799">
    <property type="protein sequence ID" value="CAE0097921.1"/>
    <property type="molecule type" value="Transcribed_RNA"/>
</dbReference>
<proteinExistence type="predicted"/>
<feature type="region of interest" description="Disordered" evidence="1">
    <location>
        <begin position="1"/>
        <end position="29"/>
    </location>
</feature>
<evidence type="ECO:0000256" key="1">
    <source>
        <dbReference type="SAM" id="MobiDB-lite"/>
    </source>
</evidence>
<gene>
    <name evidence="2" type="ORF">HERI1096_LOCUS1001</name>
</gene>